<dbReference type="Proteomes" id="UP001163324">
    <property type="component" value="Chromosome 8"/>
</dbReference>
<dbReference type="EMBL" id="CM047947">
    <property type="protein sequence ID" value="KAI9897280.1"/>
    <property type="molecule type" value="Genomic_DNA"/>
</dbReference>
<keyword evidence="2" id="KW-1185">Reference proteome</keyword>
<protein>
    <submittedName>
        <fullName evidence="1">Uncharacterized protein</fullName>
    </submittedName>
</protein>
<proteinExistence type="predicted"/>
<accession>A0ACC0UT70</accession>
<comment type="caution">
    <text evidence="1">The sequence shown here is derived from an EMBL/GenBank/DDBJ whole genome shotgun (WGS) entry which is preliminary data.</text>
</comment>
<reference evidence="1" key="1">
    <citation type="submission" date="2022-10" db="EMBL/GenBank/DDBJ databases">
        <title>Complete Genome of Trichothecium roseum strain YXFP-22015, a Plant Pathogen Isolated from Citrus.</title>
        <authorList>
            <person name="Wang Y."/>
            <person name="Zhu L."/>
        </authorList>
    </citation>
    <scope>NUCLEOTIDE SEQUENCE</scope>
    <source>
        <strain evidence="1">YXFP-22015</strain>
    </source>
</reference>
<name>A0ACC0UT70_9HYPO</name>
<sequence length="253" mass="28411">MSRSTNLLDYGALTFDCFGTLVDWESGIWNALQPLNARLPADHPLKDDRIAVLTFFIKNEEVVQTAKPTALYTEILADTYGLIGKNLGVEAPESEQAAFGQSVGDWPVFKDTPEALLRLQKHFKLVILSNVDRESFGRTLANQMPEITFDAIYTAQDIGTYKPNLNNFEYMVERLDKDLGVPREKVIHTAYALYHDLMPAHKAGLASCWIERGVENPNACGGGDPKDYEGKVSYAWQFKTMGEMADYFDSLQK</sequence>
<organism evidence="1 2">
    <name type="scientific">Trichothecium roseum</name>
    <dbReference type="NCBI Taxonomy" id="47278"/>
    <lineage>
        <taxon>Eukaryota</taxon>
        <taxon>Fungi</taxon>
        <taxon>Dikarya</taxon>
        <taxon>Ascomycota</taxon>
        <taxon>Pezizomycotina</taxon>
        <taxon>Sordariomycetes</taxon>
        <taxon>Hypocreomycetidae</taxon>
        <taxon>Hypocreales</taxon>
        <taxon>Hypocreales incertae sedis</taxon>
        <taxon>Trichothecium</taxon>
    </lineage>
</organism>
<gene>
    <name evidence="1" type="ORF">N3K66_008302</name>
</gene>
<evidence type="ECO:0000313" key="2">
    <source>
        <dbReference type="Proteomes" id="UP001163324"/>
    </source>
</evidence>
<evidence type="ECO:0000313" key="1">
    <source>
        <dbReference type="EMBL" id="KAI9897280.1"/>
    </source>
</evidence>